<dbReference type="AlphaFoldDB" id="D5MIF2"/>
<dbReference type="HOGENOM" id="CLU_024920_0_0_0"/>
<feature type="transmembrane region" description="Helical" evidence="2">
    <location>
        <begin position="72"/>
        <end position="95"/>
    </location>
</feature>
<feature type="domain" description="Bacterial sugar transferase" evidence="3">
    <location>
        <begin position="268"/>
        <end position="476"/>
    </location>
</feature>
<dbReference type="InterPro" id="IPR003362">
    <property type="entry name" value="Bact_transf"/>
</dbReference>
<dbReference type="PATRIC" id="fig|671143.5.peg.169"/>
<feature type="transmembrane region" description="Helical" evidence="2">
    <location>
        <begin position="38"/>
        <end position="60"/>
    </location>
</feature>
<proteinExistence type="inferred from homology"/>
<feature type="transmembrane region" description="Helical" evidence="2">
    <location>
        <begin position="101"/>
        <end position="120"/>
    </location>
</feature>
<gene>
    <name evidence="4" type="ORF">DAMO_0197</name>
</gene>
<keyword evidence="2" id="KW-0472">Membrane</keyword>
<accession>D5MIF2</accession>
<keyword evidence="4" id="KW-0808">Transferase</keyword>
<evidence type="ECO:0000256" key="2">
    <source>
        <dbReference type="SAM" id="Phobius"/>
    </source>
</evidence>
<evidence type="ECO:0000256" key="1">
    <source>
        <dbReference type="ARBA" id="ARBA00006464"/>
    </source>
</evidence>
<feature type="transmembrane region" description="Helical" evidence="2">
    <location>
        <begin position="275"/>
        <end position="295"/>
    </location>
</feature>
<dbReference type="Pfam" id="PF02397">
    <property type="entry name" value="Bac_transf"/>
    <property type="match status" value="1"/>
</dbReference>
<evidence type="ECO:0000313" key="4">
    <source>
        <dbReference type="EMBL" id="CBE67302.1"/>
    </source>
</evidence>
<dbReference type="EMBL" id="FP565575">
    <property type="protein sequence ID" value="CBE67302.1"/>
    <property type="molecule type" value="Genomic_DNA"/>
</dbReference>
<dbReference type="eggNOG" id="COG2148">
    <property type="taxonomic scope" value="Bacteria"/>
</dbReference>
<keyword evidence="2" id="KW-0812">Transmembrane</keyword>
<keyword evidence="2" id="KW-1133">Transmembrane helix</keyword>
<dbReference type="Proteomes" id="UP000006898">
    <property type="component" value="Chromosome"/>
</dbReference>
<evidence type="ECO:0000259" key="3">
    <source>
        <dbReference type="Pfam" id="PF02397"/>
    </source>
</evidence>
<reference evidence="4 5" key="1">
    <citation type="journal article" date="2010" name="Nature">
        <title>Nitrite-driven anaerobic methane oxidation by oxygenic bacteria.</title>
        <authorList>
            <person name="Ettwig K.F."/>
            <person name="Butler M.K."/>
            <person name="Le Paslier D."/>
            <person name="Pelletier E."/>
            <person name="Mangenot S."/>
            <person name="Kuypers M.M.M."/>
            <person name="Schreiber F."/>
            <person name="Dutilh B.E."/>
            <person name="Zedelius J."/>
            <person name="de Beer D."/>
            <person name="Gloerich J."/>
            <person name="Wessels H.J.C.T."/>
            <person name="van Allen T."/>
            <person name="Luesken F."/>
            <person name="Wu M."/>
            <person name="van de Pas-Schoonen K.T."/>
            <person name="Op den Camp H.J.M."/>
            <person name="Janssen-Megens E.M."/>
            <person name="Francoijs K-J."/>
            <person name="Stunnenberg H."/>
            <person name="Weissenbach J."/>
            <person name="Jetten M.S.M."/>
            <person name="Strous M."/>
        </authorList>
    </citation>
    <scope>NUCLEOTIDE SEQUENCE [LARGE SCALE GENOMIC DNA]</scope>
</reference>
<dbReference type="PANTHER" id="PTHR30576">
    <property type="entry name" value="COLANIC BIOSYNTHESIS UDP-GLUCOSE LIPID CARRIER TRANSFERASE"/>
    <property type="match status" value="1"/>
</dbReference>
<comment type="similarity">
    <text evidence="1">Belongs to the bacterial sugar transferase family.</text>
</comment>
<dbReference type="STRING" id="671143.DAMO_0197"/>
<dbReference type="KEGG" id="mox:DAMO_0197"/>
<evidence type="ECO:0000313" key="5">
    <source>
        <dbReference type="Proteomes" id="UP000006898"/>
    </source>
</evidence>
<dbReference type="eggNOG" id="COG1086">
    <property type="taxonomic scope" value="Bacteria"/>
</dbReference>
<organism evidence="4 5">
    <name type="scientific">Methylomirabilis oxygeniifera</name>
    <dbReference type="NCBI Taxonomy" id="671143"/>
    <lineage>
        <taxon>Bacteria</taxon>
        <taxon>Candidatus Methylomirabilota</taxon>
        <taxon>Candidatus Methylomirabilia</taxon>
        <taxon>Candidatus Methylomirabilales</taxon>
        <taxon>Candidatus Methylomirabilaceae</taxon>
        <taxon>Candidatus Methylomirabilis</taxon>
    </lineage>
</organism>
<dbReference type="GO" id="GO:0016780">
    <property type="term" value="F:phosphotransferase activity, for other substituted phosphate groups"/>
    <property type="evidence" value="ECO:0007669"/>
    <property type="project" value="TreeGrafter"/>
</dbReference>
<protein>
    <submittedName>
        <fullName evidence="4">Putative Similar to glycosyl transferase</fullName>
    </submittedName>
</protein>
<dbReference type="PANTHER" id="PTHR30576:SF0">
    <property type="entry name" value="UNDECAPRENYL-PHOSPHATE N-ACETYLGALACTOSAMINYL 1-PHOSPHATE TRANSFERASE-RELATED"/>
    <property type="match status" value="1"/>
</dbReference>
<dbReference type="Gene3D" id="3.40.50.720">
    <property type="entry name" value="NAD(P)-binding Rossmann-like Domain"/>
    <property type="match status" value="1"/>
</dbReference>
<sequence>MMLGMRGLLLAGIDIAIIIGSIVGSTCLRLGIEPGLEYLGIHAMSFVVSGVTYLVLLFIGNQYDARKDYRSLSEFLTLLYVSTGAFMLSTIFFYVDWSLRIGRGVYLLNAILVTLGISLWRRLYSRLIVRSSFQKRVLILGLGKEEEQLLHELSEIKTSGIQYIGALVDESLSHRESKKNGIAVLGGMDRLGTVLTEQAPDLLITSNGCLSRQDVCQELFVQQRHGIEVVHISNLYEQMTGKVPIHYVSDHVAHMGIIRSPIYAKRVKELIDRSAALLALILCSPIAVLIAVGIACTSPGSIFYVQERLGVGGRKFKLLKFRTMVENAEQNTGPVWTSENDQRITRFGRFLRRSRLDEIPQLINVFSGEMSLVGPRPEREPFIRQFQDRIPVYREGRRKRDPIGTAVQTGWQETIPLYSLRFAVKPGITGWAQVNGNYAASVEESWEKFAYDLYYIKNQSFFLDVTILARTLWVVLGGSGR</sequence>
<feature type="transmembrane region" description="Helical" evidence="2">
    <location>
        <begin position="7"/>
        <end position="32"/>
    </location>
</feature>
<name>D5MIF2_METO1</name>